<keyword evidence="5 7" id="KW-0223">Dioxygenase</keyword>
<dbReference type="GO" id="GO:0046872">
    <property type="term" value="F:metal ion binding"/>
    <property type="evidence" value="ECO:0007669"/>
    <property type="project" value="UniProtKB-UniRule"/>
</dbReference>
<dbReference type="GO" id="GO:0020037">
    <property type="term" value="F:heme binding"/>
    <property type="evidence" value="ECO:0007669"/>
    <property type="project" value="UniProtKB-UniRule"/>
</dbReference>
<feature type="region of interest" description="Disordered" evidence="6">
    <location>
        <begin position="384"/>
        <end position="409"/>
    </location>
</feature>
<sequence length="484" mass="53048">MLPPIPALADYGISPHYGFLPSEPPLDLLPDPYYADWEWIVGHLQALLTSRRIRDSVDRMPLLSTSYLNSEPEWRRAYVVLGFILHAYVWGGRAPAERIPPQLTVPLFAVCQHLDLPPVATFAGVCLWNYKPIFPEDAQLDLSNLTPLNTVTGSLDEQWFYMVSVAIEARGGPAVPLMLQAIAAARAGNSLVVTDCLQQFAEILDSLGAILELMYEHCGPHVFYHRIRPYLAGSKNMGDAGLPNGLVYDTGRDDPKPQYRQYGGGSNAQSSLIQFFDIVLGVEHRPTGEARPASSDADSPSTRASTSAPHHSFIHEMRSYMPGPHRRFLSHVSAVANIREYVETRRSDKALCIAYDASLSMLRALRDKHIQIVARYILVPSREARSTPGVAPRGRNLASASEGKQKPLRGTGGTALIPFLKQARDETGEPAIDVWAKRLLSTGPLDGQFAALSKVGENHDGGLQVVGLSGTWAADDSEGGICHW</sequence>
<evidence type="ECO:0000256" key="3">
    <source>
        <dbReference type="ARBA" id="ARBA00023004"/>
    </source>
</evidence>
<dbReference type="Gene3D" id="1.20.58.480">
    <property type="match status" value="1"/>
</dbReference>
<dbReference type="Pfam" id="PF01231">
    <property type="entry name" value="IDO"/>
    <property type="match status" value="1"/>
</dbReference>
<reference evidence="8" key="1">
    <citation type="submission" date="2017-12" db="EMBL/GenBank/DDBJ databases">
        <authorList>
            <consortium name="DOE Joint Genome Institute"/>
            <person name="Mondo S.J."/>
            <person name="Kjaerbolling I."/>
            <person name="Vesth T.C."/>
            <person name="Frisvad J.C."/>
            <person name="Nybo J.L."/>
            <person name="Theobald S."/>
            <person name="Kuo A."/>
            <person name="Bowyer P."/>
            <person name="Matsuda Y."/>
            <person name="Lyhne E.K."/>
            <person name="Kogle M.E."/>
            <person name="Clum A."/>
            <person name="Lipzen A."/>
            <person name="Salamov A."/>
            <person name="Ngan C.Y."/>
            <person name="Daum C."/>
            <person name="Chiniquy J."/>
            <person name="Barry K."/>
            <person name="LaButti K."/>
            <person name="Haridas S."/>
            <person name="Simmons B.A."/>
            <person name="Magnuson J.K."/>
            <person name="Mortensen U.H."/>
            <person name="Larsen T.O."/>
            <person name="Grigoriev I.V."/>
            <person name="Baker S.E."/>
            <person name="Andersen M.R."/>
            <person name="Nordberg H.P."/>
            <person name="Cantor M.N."/>
            <person name="Hua S.X."/>
        </authorList>
    </citation>
    <scope>NUCLEOTIDE SEQUENCE [LARGE SCALE GENOMIC DNA]</scope>
    <source>
        <strain evidence="8">IBT 19404</strain>
    </source>
</reference>
<evidence type="ECO:0000256" key="2">
    <source>
        <dbReference type="ARBA" id="ARBA00022723"/>
    </source>
</evidence>
<comment type="function">
    <text evidence="5">Produces N-formyl-kynurenine through the oxidation of tryptophan.</text>
</comment>
<evidence type="ECO:0000256" key="1">
    <source>
        <dbReference type="ARBA" id="ARBA00007119"/>
    </source>
</evidence>
<feature type="compositionally biased region" description="Low complexity" evidence="6">
    <location>
        <begin position="290"/>
        <end position="308"/>
    </location>
</feature>
<dbReference type="Proteomes" id="UP000235023">
    <property type="component" value="Unassembled WGS sequence"/>
</dbReference>
<accession>A0A2J5I485</accession>
<keyword evidence="4 5" id="KW-0349">Heme</keyword>
<dbReference type="EC" id="1.13.11.52" evidence="5"/>
<dbReference type="GO" id="GO:0034354">
    <property type="term" value="P:'de novo' NAD+ biosynthetic process from L-tryptophan"/>
    <property type="evidence" value="ECO:0007669"/>
    <property type="project" value="TreeGrafter"/>
</dbReference>
<dbReference type="FunFam" id="1.20.58.480:FF:000004">
    <property type="entry name" value="Indoleamine 2,3-dioxygenase subfamily"/>
    <property type="match status" value="1"/>
</dbReference>
<dbReference type="GO" id="GO:0005737">
    <property type="term" value="C:cytoplasm"/>
    <property type="evidence" value="ECO:0007669"/>
    <property type="project" value="TreeGrafter"/>
</dbReference>
<proteinExistence type="inferred from homology"/>
<comment type="catalytic activity">
    <reaction evidence="5">
        <text>L-tryptophan + O2 = N-formyl-L-kynurenine</text>
        <dbReference type="Rhea" id="RHEA:24536"/>
        <dbReference type="ChEBI" id="CHEBI:15379"/>
        <dbReference type="ChEBI" id="CHEBI:57912"/>
        <dbReference type="ChEBI" id="CHEBI:58629"/>
    </reaction>
</comment>
<evidence type="ECO:0000256" key="4">
    <source>
        <dbReference type="PIRSR" id="PIRSR600898-1"/>
    </source>
</evidence>
<keyword evidence="2 4" id="KW-0479">Metal-binding</keyword>
<gene>
    <name evidence="7" type="ORF">BDW42DRAFT_191334</name>
</gene>
<keyword evidence="8" id="KW-1185">Reference proteome</keyword>
<keyword evidence="5" id="KW-0560">Oxidoreductase</keyword>
<dbReference type="GO" id="GO:0019441">
    <property type="term" value="P:L-tryptophan catabolic process to kynurenine"/>
    <property type="evidence" value="ECO:0007669"/>
    <property type="project" value="UniProtKB-UniRule"/>
</dbReference>
<dbReference type="OrthoDB" id="540174at2759"/>
<feature type="binding site" description="proximal binding residue" evidence="4">
    <location>
        <position position="369"/>
    </location>
    <ligand>
        <name>heme b</name>
        <dbReference type="ChEBI" id="CHEBI:60344"/>
    </ligand>
    <ligandPart>
        <name>Fe</name>
        <dbReference type="ChEBI" id="CHEBI:18248"/>
    </ligandPart>
</feature>
<feature type="region of interest" description="Disordered" evidence="6">
    <location>
        <begin position="287"/>
        <end position="311"/>
    </location>
</feature>
<dbReference type="PANTHER" id="PTHR28657">
    <property type="entry name" value="INDOLEAMINE 2,3-DIOXYGENASE"/>
    <property type="match status" value="1"/>
</dbReference>
<dbReference type="EMBL" id="KZ559509">
    <property type="protein sequence ID" value="PLN84723.1"/>
    <property type="molecule type" value="Genomic_DNA"/>
</dbReference>
<dbReference type="SUPFAM" id="SSF140959">
    <property type="entry name" value="Indolic compounds 2,3-dioxygenase-like"/>
    <property type="match status" value="1"/>
</dbReference>
<evidence type="ECO:0000256" key="5">
    <source>
        <dbReference type="RuleBase" id="RU369119"/>
    </source>
</evidence>
<dbReference type="PANTHER" id="PTHR28657:SF5">
    <property type="entry name" value="INDOLEAMINE 2,3-DIOXYGENASE"/>
    <property type="match status" value="1"/>
</dbReference>
<keyword evidence="3 4" id="KW-0408">Iron</keyword>
<name>A0A2J5I485_9EURO</name>
<dbReference type="InterPro" id="IPR037217">
    <property type="entry name" value="Trp/Indoleamine_2_3_dOase-like"/>
</dbReference>
<dbReference type="AlphaFoldDB" id="A0A2J5I485"/>
<organism evidence="7 8">
    <name type="scientific">Aspergillus taichungensis</name>
    <dbReference type="NCBI Taxonomy" id="482145"/>
    <lineage>
        <taxon>Eukaryota</taxon>
        <taxon>Fungi</taxon>
        <taxon>Dikarya</taxon>
        <taxon>Ascomycota</taxon>
        <taxon>Pezizomycotina</taxon>
        <taxon>Eurotiomycetes</taxon>
        <taxon>Eurotiomycetidae</taxon>
        <taxon>Eurotiales</taxon>
        <taxon>Aspergillaceae</taxon>
        <taxon>Aspergillus</taxon>
        <taxon>Aspergillus subgen. Circumdati</taxon>
    </lineage>
</organism>
<dbReference type="GO" id="GO:0033754">
    <property type="term" value="F:indoleamine 2,3-dioxygenase activity"/>
    <property type="evidence" value="ECO:0007669"/>
    <property type="project" value="UniProtKB-EC"/>
</dbReference>
<dbReference type="PROSITE" id="PS00876">
    <property type="entry name" value="IDO_1"/>
    <property type="match status" value="1"/>
</dbReference>
<protein>
    <recommendedName>
        <fullName evidence="5">Indoleamine 2,3-dioxygenase</fullName>
        <ecNumber evidence="5">1.13.11.52</ecNumber>
    </recommendedName>
</protein>
<comment type="similarity">
    <text evidence="1 5">Belongs to the indoleamine 2,3-dioxygenase family.</text>
</comment>
<evidence type="ECO:0000313" key="7">
    <source>
        <dbReference type="EMBL" id="PLN84723.1"/>
    </source>
</evidence>
<dbReference type="InterPro" id="IPR000898">
    <property type="entry name" value="Indolamine_dOase"/>
</dbReference>
<evidence type="ECO:0000313" key="8">
    <source>
        <dbReference type="Proteomes" id="UP000235023"/>
    </source>
</evidence>
<evidence type="ECO:0000256" key="6">
    <source>
        <dbReference type="SAM" id="MobiDB-lite"/>
    </source>
</evidence>